<accession>A0A1G7UP97</accession>
<keyword evidence="1" id="KW-0732">Signal</keyword>
<proteinExistence type="predicted"/>
<protein>
    <submittedName>
        <fullName evidence="2">Uncharacterized protein</fullName>
    </submittedName>
</protein>
<reference evidence="2 3" key="1">
    <citation type="submission" date="2016-10" db="EMBL/GenBank/DDBJ databases">
        <authorList>
            <person name="de Groot N.N."/>
        </authorList>
    </citation>
    <scope>NUCLEOTIDE SEQUENCE [LARGE SCALE GENOMIC DNA]</scope>
    <source>
        <strain evidence="2 3">DSM 527</strain>
    </source>
</reference>
<feature type="chain" id="PRO_5011764138" evidence="1">
    <location>
        <begin position="25"/>
        <end position="118"/>
    </location>
</feature>
<dbReference type="OrthoDB" id="681135at2"/>
<dbReference type="RefSeq" id="WP_089834602.1">
    <property type="nucleotide sequence ID" value="NZ_FNBN01000004.1"/>
</dbReference>
<gene>
    <name evidence="2" type="ORF">SAMN04488121_104444</name>
</gene>
<evidence type="ECO:0000313" key="2">
    <source>
        <dbReference type="EMBL" id="SDG48939.1"/>
    </source>
</evidence>
<organism evidence="2 3">
    <name type="scientific">Chitinophaga filiformis</name>
    <name type="common">Myxococcus filiformis</name>
    <name type="synonym">Flexibacter filiformis</name>
    <dbReference type="NCBI Taxonomy" id="104663"/>
    <lineage>
        <taxon>Bacteria</taxon>
        <taxon>Pseudomonadati</taxon>
        <taxon>Bacteroidota</taxon>
        <taxon>Chitinophagia</taxon>
        <taxon>Chitinophagales</taxon>
        <taxon>Chitinophagaceae</taxon>
        <taxon>Chitinophaga</taxon>
    </lineage>
</organism>
<evidence type="ECO:0000313" key="3">
    <source>
        <dbReference type="Proteomes" id="UP000199045"/>
    </source>
</evidence>
<feature type="signal peptide" evidence="1">
    <location>
        <begin position="1"/>
        <end position="24"/>
    </location>
</feature>
<sequence length="118" mass="11847">MKRVSVKNLSLLGLVLMAASAVTAAVMPDKSNNKRVNNGTLRAFSNGDSVNEDVISCVIVSGGGVNSCTVSGTATTAAGAQIDESRVQIGSLFYQTVGNTSQTGGPANGNQSSVLAVA</sequence>
<name>A0A1G7UP97_CHIFI</name>
<dbReference type="Proteomes" id="UP000199045">
    <property type="component" value="Unassembled WGS sequence"/>
</dbReference>
<dbReference type="AlphaFoldDB" id="A0A1G7UP97"/>
<evidence type="ECO:0000256" key="1">
    <source>
        <dbReference type="SAM" id="SignalP"/>
    </source>
</evidence>
<dbReference type="EMBL" id="FNBN01000004">
    <property type="protein sequence ID" value="SDG48939.1"/>
    <property type="molecule type" value="Genomic_DNA"/>
</dbReference>